<dbReference type="Pfam" id="PF00359">
    <property type="entry name" value="PTS_EIIA_2"/>
    <property type="match status" value="1"/>
</dbReference>
<name>A0A344UPQ5_9ACTN</name>
<dbReference type="InterPro" id="IPR011608">
    <property type="entry name" value="PRD"/>
</dbReference>
<dbReference type="InterPro" id="IPR036388">
    <property type="entry name" value="WH-like_DNA-bd_sf"/>
</dbReference>
<dbReference type="InterPro" id="IPR050661">
    <property type="entry name" value="BglG_antiterminators"/>
</dbReference>
<dbReference type="SUPFAM" id="SSF46785">
    <property type="entry name" value="Winged helix' DNA-binding domain"/>
    <property type="match status" value="1"/>
</dbReference>
<feature type="domain" description="PTS EIIA type-2" evidence="2">
    <location>
        <begin position="489"/>
        <end position="628"/>
    </location>
</feature>
<evidence type="ECO:0000256" key="1">
    <source>
        <dbReference type="ARBA" id="ARBA00022737"/>
    </source>
</evidence>
<dbReference type="Pfam" id="PF08279">
    <property type="entry name" value="HTH_11"/>
    <property type="match status" value="1"/>
</dbReference>
<reference evidence="4 5" key="1">
    <citation type="submission" date="2017-12" db="EMBL/GenBank/DDBJ databases">
        <title>The whole genome sequence of the Acidipropionibacterium virtanenii sp. nov. type strain JS278.</title>
        <authorList>
            <person name="Laine P."/>
            <person name="Deptula P."/>
            <person name="Varmanen P."/>
            <person name="Auvinen P."/>
        </authorList>
    </citation>
    <scope>NUCLEOTIDE SEQUENCE [LARGE SCALE GENOMIC DNA]</scope>
    <source>
        <strain evidence="4 5">JS278</strain>
    </source>
</reference>
<dbReference type="InterPro" id="IPR002178">
    <property type="entry name" value="PTS_EIIA_type-2_dom"/>
</dbReference>
<evidence type="ECO:0000313" key="4">
    <source>
        <dbReference type="EMBL" id="AXE37253.1"/>
    </source>
</evidence>
<proteinExistence type="predicted"/>
<dbReference type="PANTHER" id="PTHR30185">
    <property type="entry name" value="CRYPTIC BETA-GLUCOSIDE BGL OPERON ANTITERMINATOR"/>
    <property type="match status" value="1"/>
</dbReference>
<dbReference type="RefSeq" id="WP_114043429.1">
    <property type="nucleotide sequence ID" value="NZ_CP025198.1"/>
</dbReference>
<dbReference type="SUPFAM" id="SSF55804">
    <property type="entry name" value="Phoshotransferase/anion transport protein"/>
    <property type="match status" value="1"/>
</dbReference>
<sequence length="633" mass="71451">MILFSERQALLLQLLSEVDHATTGSDLAALLGVSSRTLRYDISRINGVTKIEIIEATSKGYRINRTLYNDFLARNSQLATQLDHHERILLYLLGTPRTDIYDIMRDCFLSESVTRAALQRLRPQVESHQLELQVKGSSVRLSGAEISFRRLLGDLVRNAMDVAVGKNEKISRYLPDIELDHVSDILTTLIRDRNLEIDDIRMGNAVVNLAICLQRFQFPIDPETAPRAVLNPVTEELSEALLDQLSSQFPDRPLSAADREYARAIVAIALDPHVEGVDRKARRTGVSDATRNCLDETIDHFNLQVDKDKLYESVSGHVERLALQTRALPYFRNTLQESLRSRSPFLYDVAVYLADRLTRALGITFSDDEIGLLAIYLGLYSRPVNADDHAISAVVICPRYQTLRDWLLAGLVDHFGNRLQIIDLVSTKSEADEQDCDLVISTTDESSRTHPCVQISALLSDLDFSAVDSAMLRAAKAKSRTRIAESVRRFLDPELFFTDVAPKNSGEAIGFMCDALEEKGVVPAEFRDSVLLRETYSPTAFARRFAVPHAMDFLAHRTKVAVLIPDSPINWESADISLVLMLAINGDDYDDFIHFYQPLISLLYDSRLYSEIRKVRTFEKFMSFLDDELSETE</sequence>
<organism evidence="4 5">
    <name type="scientific">Acidipropionibacterium virtanenii</name>
    <dbReference type="NCBI Taxonomy" id="2057246"/>
    <lineage>
        <taxon>Bacteria</taxon>
        <taxon>Bacillati</taxon>
        <taxon>Actinomycetota</taxon>
        <taxon>Actinomycetes</taxon>
        <taxon>Propionibacteriales</taxon>
        <taxon>Propionibacteriaceae</taxon>
        <taxon>Acidipropionibacterium</taxon>
    </lineage>
</organism>
<feature type="domain" description="PRD" evidence="3">
    <location>
        <begin position="281"/>
        <end position="387"/>
    </location>
</feature>
<dbReference type="Pfam" id="PF00874">
    <property type="entry name" value="PRD"/>
    <property type="match status" value="1"/>
</dbReference>
<dbReference type="Proteomes" id="UP000251995">
    <property type="component" value="Chromosome"/>
</dbReference>
<dbReference type="KEGG" id="acij:JS278_00055"/>
<dbReference type="PROSITE" id="PS51094">
    <property type="entry name" value="PTS_EIIA_TYPE_2"/>
    <property type="match status" value="1"/>
</dbReference>
<dbReference type="GO" id="GO:0006355">
    <property type="term" value="P:regulation of DNA-templated transcription"/>
    <property type="evidence" value="ECO:0007669"/>
    <property type="project" value="InterPro"/>
</dbReference>
<dbReference type="PANTHER" id="PTHR30185:SF12">
    <property type="entry name" value="TRANSCRIPTIONAL REGULATOR MANR"/>
    <property type="match status" value="1"/>
</dbReference>
<gene>
    <name evidence="4" type="primary">licR</name>
    <name evidence="4" type="ORF">JS278_00055</name>
</gene>
<dbReference type="Gene3D" id="1.10.1790.10">
    <property type="entry name" value="PRD domain"/>
    <property type="match status" value="1"/>
</dbReference>
<dbReference type="InterPro" id="IPR013196">
    <property type="entry name" value="HTH_11"/>
</dbReference>
<accession>A0A344UPQ5</accession>
<dbReference type="SUPFAM" id="SSF63520">
    <property type="entry name" value="PTS-regulatory domain, PRD"/>
    <property type="match status" value="1"/>
</dbReference>
<dbReference type="InterPro" id="IPR016152">
    <property type="entry name" value="PTrfase/Anion_transptr"/>
</dbReference>
<dbReference type="Gene3D" id="1.10.10.10">
    <property type="entry name" value="Winged helix-like DNA-binding domain superfamily/Winged helix DNA-binding domain"/>
    <property type="match status" value="1"/>
</dbReference>
<dbReference type="Gene3D" id="3.40.930.10">
    <property type="entry name" value="Mannitol-specific EII, Chain A"/>
    <property type="match status" value="1"/>
</dbReference>
<dbReference type="EMBL" id="CP025198">
    <property type="protein sequence ID" value="AXE37253.1"/>
    <property type="molecule type" value="Genomic_DNA"/>
</dbReference>
<evidence type="ECO:0000259" key="3">
    <source>
        <dbReference type="PROSITE" id="PS51372"/>
    </source>
</evidence>
<dbReference type="PROSITE" id="PS51372">
    <property type="entry name" value="PRD_2"/>
    <property type="match status" value="1"/>
</dbReference>
<evidence type="ECO:0000313" key="5">
    <source>
        <dbReference type="Proteomes" id="UP000251995"/>
    </source>
</evidence>
<dbReference type="InterPro" id="IPR036634">
    <property type="entry name" value="PRD_sf"/>
</dbReference>
<dbReference type="OrthoDB" id="3710983at2"/>
<keyword evidence="5" id="KW-1185">Reference proteome</keyword>
<dbReference type="AlphaFoldDB" id="A0A344UPQ5"/>
<keyword evidence="1" id="KW-0677">Repeat</keyword>
<dbReference type="InterPro" id="IPR036390">
    <property type="entry name" value="WH_DNA-bd_sf"/>
</dbReference>
<protein>
    <submittedName>
        <fullName evidence="4">Putative licABCH operon regulator</fullName>
    </submittedName>
</protein>
<evidence type="ECO:0000259" key="2">
    <source>
        <dbReference type="PROSITE" id="PS51094"/>
    </source>
</evidence>